<proteinExistence type="predicted"/>
<evidence type="ECO:0000256" key="1">
    <source>
        <dbReference type="SAM" id="MobiDB-lite"/>
    </source>
</evidence>
<feature type="non-terminal residue" evidence="2">
    <location>
        <position position="1"/>
    </location>
</feature>
<feature type="region of interest" description="Disordered" evidence="1">
    <location>
        <begin position="220"/>
        <end position="243"/>
    </location>
</feature>
<comment type="caution">
    <text evidence="2">The sequence shown here is derived from an EMBL/GenBank/DDBJ whole genome shotgun (WGS) entry which is preliminary data.</text>
</comment>
<feature type="non-terminal residue" evidence="2">
    <location>
        <position position="243"/>
    </location>
</feature>
<dbReference type="EMBL" id="BART01013252">
    <property type="protein sequence ID" value="GAG89509.1"/>
    <property type="molecule type" value="Genomic_DNA"/>
</dbReference>
<organism evidence="2">
    <name type="scientific">marine sediment metagenome</name>
    <dbReference type="NCBI Taxonomy" id="412755"/>
    <lineage>
        <taxon>unclassified sequences</taxon>
        <taxon>metagenomes</taxon>
        <taxon>ecological metagenomes</taxon>
    </lineage>
</organism>
<dbReference type="AlphaFoldDB" id="X1B1B2"/>
<sequence length="243" mass="28505">TAIQASAMIVFTGEGFGWKTHVMNGSVLRHTLRESDLLMEVLQYSDELQDAMCPTFFAKEQYKDLNPARVTLPDGSVTEFPFEHLYPGVWGTHATPAFWEWLESHKANAGDHLLFQIINAEKRQYRVTYQARRDRDEAAIVERNQVFVEMIVKMLNRPYSAAPWEITTHALSRGYYQHPIPPDPMHEIWRDDIWHFRPQEDVEYIRPETEPDPLLSELFERPAQVYDPENPPNLPREYDRNYG</sequence>
<evidence type="ECO:0000313" key="2">
    <source>
        <dbReference type="EMBL" id="GAG89509.1"/>
    </source>
</evidence>
<reference evidence="2" key="1">
    <citation type="journal article" date="2014" name="Front. Microbiol.">
        <title>High frequency of phylogenetically diverse reductive dehalogenase-homologous genes in deep subseafloor sedimentary metagenomes.</title>
        <authorList>
            <person name="Kawai M."/>
            <person name="Futagami T."/>
            <person name="Toyoda A."/>
            <person name="Takaki Y."/>
            <person name="Nishi S."/>
            <person name="Hori S."/>
            <person name="Arai W."/>
            <person name="Tsubouchi T."/>
            <person name="Morono Y."/>
            <person name="Uchiyama I."/>
            <person name="Ito T."/>
            <person name="Fujiyama A."/>
            <person name="Inagaki F."/>
            <person name="Takami H."/>
        </authorList>
    </citation>
    <scope>NUCLEOTIDE SEQUENCE</scope>
    <source>
        <strain evidence="2">Expedition CK06-06</strain>
    </source>
</reference>
<protein>
    <submittedName>
        <fullName evidence="2">Uncharacterized protein</fullName>
    </submittedName>
</protein>
<accession>X1B1B2</accession>
<gene>
    <name evidence="2" type="ORF">S01H4_27210</name>
</gene>
<name>X1B1B2_9ZZZZ</name>